<dbReference type="SUPFAM" id="SSF109604">
    <property type="entry name" value="HD-domain/PDEase-like"/>
    <property type="match status" value="1"/>
</dbReference>
<dbReference type="KEGG" id="gur:Gura_3563"/>
<dbReference type="AlphaFoldDB" id="A5G7F0"/>
<gene>
    <name evidence="1" type="ordered locus">Gura_3563</name>
</gene>
<dbReference type="PANTHER" id="PTHR45228">
    <property type="entry name" value="CYCLIC DI-GMP PHOSPHODIESTERASE TM_0186-RELATED"/>
    <property type="match status" value="1"/>
</dbReference>
<evidence type="ECO:0000313" key="1">
    <source>
        <dbReference type="EMBL" id="ABQ27718.1"/>
    </source>
</evidence>
<keyword evidence="1" id="KW-0378">Hydrolase</keyword>
<accession>A5G7F0</accession>
<dbReference type="Gene3D" id="1.10.3210.10">
    <property type="entry name" value="Hypothetical protein af1432"/>
    <property type="match status" value="1"/>
</dbReference>
<dbReference type="InterPro" id="IPR052020">
    <property type="entry name" value="Cyclic_di-GMP/3'3'-cGAMP_PDE"/>
</dbReference>
<dbReference type="RefSeq" id="WP_011940377.1">
    <property type="nucleotide sequence ID" value="NC_009483.1"/>
</dbReference>
<dbReference type="STRING" id="351605.Gura_3563"/>
<sequence length="205" mass="23079">MLVKKKVHIQLSDLITCLSDVIDLVNPALFNHHQRVAYVAYSVAAQLGLPQKHRNELLLAGKLHDIGALSGQERMQTMQFEFHNPHSHAEMGWRLLSSFEPLAGVADIIRFHHVRSDDGDGRPRQGGGAPFGSHILHLADRVAVLLRTSGNILGQRKRICRQIEAQSGGMFMPEVVAAFLKLSQKEYFWLDLVNWKHVVPRNESI</sequence>
<evidence type="ECO:0000313" key="2">
    <source>
        <dbReference type="Proteomes" id="UP000006695"/>
    </source>
</evidence>
<dbReference type="HOGENOM" id="CLU_1335940_0_0_7"/>
<keyword evidence="2" id="KW-1185">Reference proteome</keyword>
<name>A5G7F0_GEOUR</name>
<protein>
    <submittedName>
        <fullName evidence="1">Metal dependent phosphohydrolase</fullName>
    </submittedName>
</protein>
<organism evidence="1 2">
    <name type="scientific">Geotalea uraniireducens (strain Rf4)</name>
    <name type="common">Geobacter uraniireducens</name>
    <dbReference type="NCBI Taxonomy" id="351605"/>
    <lineage>
        <taxon>Bacteria</taxon>
        <taxon>Pseudomonadati</taxon>
        <taxon>Thermodesulfobacteriota</taxon>
        <taxon>Desulfuromonadia</taxon>
        <taxon>Geobacterales</taxon>
        <taxon>Geobacteraceae</taxon>
        <taxon>Geotalea</taxon>
    </lineage>
</organism>
<dbReference type="CDD" id="cd00077">
    <property type="entry name" value="HDc"/>
    <property type="match status" value="1"/>
</dbReference>
<dbReference type="InterPro" id="IPR003607">
    <property type="entry name" value="HD/PDEase_dom"/>
</dbReference>
<reference evidence="1 2" key="1">
    <citation type="submission" date="2007-05" db="EMBL/GenBank/DDBJ databases">
        <title>Complete sequence of Geobacter uraniireducens Rf4.</title>
        <authorList>
            <consortium name="US DOE Joint Genome Institute"/>
            <person name="Copeland A."/>
            <person name="Lucas S."/>
            <person name="Lapidus A."/>
            <person name="Barry K."/>
            <person name="Detter J.C."/>
            <person name="Glavina del Rio T."/>
            <person name="Hammon N."/>
            <person name="Israni S."/>
            <person name="Dalin E."/>
            <person name="Tice H."/>
            <person name="Pitluck S."/>
            <person name="Chertkov O."/>
            <person name="Brettin T."/>
            <person name="Bruce D."/>
            <person name="Han C."/>
            <person name="Schmutz J."/>
            <person name="Larimer F."/>
            <person name="Land M."/>
            <person name="Hauser L."/>
            <person name="Kyrpides N."/>
            <person name="Mikhailova N."/>
            <person name="Shelobolina E."/>
            <person name="Aklujkar M."/>
            <person name="Lovley D."/>
            <person name="Richardson P."/>
        </authorList>
    </citation>
    <scope>NUCLEOTIDE SEQUENCE [LARGE SCALE GENOMIC DNA]</scope>
    <source>
        <strain evidence="2">ATCC BAA-1134 / JCM 13001 / Rf4</strain>
    </source>
</reference>
<dbReference type="GO" id="GO:0016787">
    <property type="term" value="F:hydrolase activity"/>
    <property type="evidence" value="ECO:0007669"/>
    <property type="project" value="UniProtKB-KW"/>
</dbReference>
<proteinExistence type="predicted"/>
<dbReference type="EMBL" id="CP000698">
    <property type="protein sequence ID" value="ABQ27718.1"/>
    <property type="molecule type" value="Genomic_DNA"/>
</dbReference>
<dbReference type="OrthoDB" id="5392850at2"/>
<dbReference type="Proteomes" id="UP000006695">
    <property type="component" value="Chromosome"/>
</dbReference>
<dbReference type="Pfam" id="PF13487">
    <property type="entry name" value="HD_5"/>
    <property type="match status" value="1"/>
</dbReference>